<accession>A0A3B6SGJ2</accession>
<name>A0A3B6SGJ2_WHEAT</name>
<feature type="signal peptide" evidence="2">
    <location>
        <begin position="1"/>
        <end position="32"/>
    </location>
</feature>
<proteinExistence type="predicted"/>
<organism evidence="3">
    <name type="scientific">Triticum aestivum</name>
    <name type="common">Wheat</name>
    <dbReference type="NCBI Taxonomy" id="4565"/>
    <lineage>
        <taxon>Eukaryota</taxon>
        <taxon>Viridiplantae</taxon>
        <taxon>Streptophyta</taxon>
        <taxon>Embryophyta</taxon>
        <taxon>Tracheophyta</taxon>
        <taxon>Spermatophyta</taxon>
        <taxon>Magnoliopsida</taxon>
        <taxon>Liliopsida</taxon>
        <taxon>Poales</taxon>
        <taxon>Poaceae</taxon>
        <taxon>BOP clade</taxon>
        <taxon>Pooideae</taxon>
        <taxon>Triticodae</taxon>
        <taxon>Triticeae</taxon>
        <taxon>Triticinae</taxon>
        <taxon>Triticum</taxon>
    </lineage>
</organism>
<reference evidence="3" key="1">
    <citation type="submission" date="2018-08" db="EMBL/GenBank/DDBJ databases">
        <authorList>
            <person name="Rossello M."/>
        </authorList>
    </citation>
    <scope>NUCLEOTIDE SEQUENCE [LARGE SCALE GENOMIC DNA]</scope>
    <source>
        <strain evidence="3">cv. Chinese Spring</strain>
    </source>
</reference>
<dbReference type="Proteomes" id="UP000019116">
    <property type="component" value="Chromosome 7B"/>
</dbReference>
<keyword evidence="2" id="KW-0732">Signal</keyword>
<sequence length="563" mass="62770">MEARAPSAASARAVAALLVAALLLGAPVSASAASSYPAKVLGGLLTSTATAVAKKLWSLKSTARTATAAASGRSMVKYEGGYAVETVFDGSNLGIEPHSVELTPAGDLLLLDSMNSNLYRVQLPLSRYSRPKLVAGSLEGLSGHVDGRLREAKLNHPKGFTVDDRGNIYVADAMNMAIRKISDTGVTTIAGGKSMRGGHMDGPSDDAKFSTDFEIRYISSSCSLLVIDRGNQAIREIPLQPDDCEYQDEAGFPLGVALLFAAGFFGYMLALLQRRVLGMVSATEEPQTPPRPSNASIPPYQPYQPYQQPFKPSFRPPLIPNEDEAGKHEAEEGFFTSMGKLMGGAKSSVADMFSRKKRPARQHHQQHQQRRANPWPVQESYAIPHEETPPPLDSRGPTPQKNYAFVTTEPEKAHHVRHGQPYLGGWDARGPQPPPEQQQVYPHHQQQQLQQHRQQLEQQVYRQQHRQPPEQQAYQLQQQHQQRRQPEQQMYQLQQHRQYSSGPQTFYEQSCETTNEVVFGAVQEVDSKRRMVEIKAVNYGDTFYEQYGMRYRNNYIGYNSNNY</sequence>
<dbReference type="SMR" id="A0A3B6SGJ2"/>
<evidence type="ECO:0000256" key="1">
    <source>
        <dbReference type="SAM" id="MobiDB-lite"/>
    </source>
</evidence>
<feature type="region of interest" description="Disordered" evidence="1">
    <location>
        <begin position="283"/>
        <end position="323"/>
    </location>
</feature>
<dbReference type="SUPFAM" id="SSF101898">
    <property type="entry name" value="NHL repeat"/>
    <property type="match status" value="1"/>
</dbReference>
<evidence type="ECO:0000313" key="4">
    <source>
        <dbReference type="Proteomes" id="UP000019116"/>
    </source>
</evidence>
<dbReference type="Gramene" id="TraesCS7B02G116500.1">
    <property type="protein sequence ID" value="TraesCS7B02G116500.1"/>
    <property type="gene ID" value="TraesCS7B02G116500"/>
</dbReference>
<feature type="compositionally biased region" description="Basic residues" evidence="1">
    <location>
        <begin position="355"/>
        <end position="370"/>
    </location>
</feature>
<dbReference type="Gramene" id="TraesCS7B03G0303000.1">
    <property type="protein sequence ID" value="TraesCS7B03G0303000.1.CDS"/>
    <property type="gene ID" value="TraesCS7B03G0303000"/>
</dbReference>
<dbReference type="EnsemblPlants" id="TraesCS7B02G116500.1">
    <property type="protein sequence ID" value="TraesCS7B02G116500.1"/>
    <property type="gene ID" value="TraesCS7B02G116500"/>
</dbReference>
<keyword evidence="4" id="KW-1185">Reference proteome</keyword>
<evidence type="ECO:0008006" key="5">
    <source>
        <dbReference type="Google" id="ProtNLM"/>
    </source>
</evidence>
<protein>
    <recommendedName>
        <fullName evidence="5">NHL repeat-containing protein</fullName>
    </recommendedName>
</protein>
<dbReference type="InterPro" id="IPR011042">
    <property type="entry name" value="6-blade_b-propeller_TolB-like"/>
</dbReference>
<dbReference type="PANTHER" id="PTHR13833">
    <property type="match status" value="1"/>
</dbReference>
<feature type="compositionally biased region" description="Low complexity" evidence="1">
    <location>
        <begin position="487"/>
        <end position="498"/>
    </location>
</feature>
<dbReference type="OrthoDB" id="342730at2759"/>
<feature type="compositionally biased region" description="Low complexity" evidence="1">
    <location>
        <begin position="437"/>
        <end position="462"/>
    </location>
</feature>
<feature type="compositionally biased region" description="Low complexity" evidence="1">
    <location>
        <begin position="469"/>
        <end position="480"/>
    </location>
</feature>
<feature type="region of interest" description="Disordered" evidence="1">
    <location>
        <begin position="346"/>
        <end position="507"/>
    </location>
</feature>
<dbReference type="OMA" id="DYDQYQN"/>
<evidence type="ECO:0000313" key="3">
    <source>
        <dbReference type="EnsemblPlants" id="TraesCS7B02G116500.1"/>
    </source>
</evidence>
<dbReference type="AlphaFoldDB" id="A0A3B6SGJ2"/>
<dbReference type="STRING" id="4565.A0A3B6SGJ2"/>
<evidence type="ECO:0000256" key="2">
    <source>
        <dbReference type="SAM" id="SignalP"/>
    </source>
</evidence>
<feature type="chain" id="PRO_5043180545" description="NHL repeat-containing protein" evidence="2">
    <location>
        <begin position="33"/>
        <end position="563"/>
    </location>
</feature>
<reference evidence="3" key="2">
    <citation type="submission" date="2018-10" db="UniProtKB">
        <authorList>
            <consortium name="EnsemblPlants"/>
        </authorList>
    </citation>
    <scope>IDENTIFICATION</scope>
</reference>
<dbReference type="Gene3D" id="2.120.10.30">
    <property type="entry name" value="TolB, C-terminal domain"/>
    <property type="match status" value="1"/>
</dbReference>
<dbReference type="PANTHER" id="PTHR13833:SF79">
    <property type="entry name" value="OS06G0269300 PROTEIN"/>
    <property type="match status" value="1"/>
</dbReference>